<feature type="domain" description="T-SNARE coiled-coil homology" evidence="8">
    <location>
        <begin position="478"/>
        <end position="540"/>
    </location>
</feature>
<dbReference type="PANTHER" id="PTHR32089:SF112">
    <property type="entry name" value="LYSOZYME-LIKE PROTEIN-RELATED"/>
    <property type="match status" value="1"/>
</dbReference>
<dbReference type="InterPro" id="IPR024478">
    <property type="entry name" value="HlyB_4HB_MCP"/>
</dbReference>
<name>A0A5M6J0X3_9PROT</name>
<gene>
    <name evidence="10" type="ORF">F1189_03480</name>
</gene>
<dbReference type="AlphaFoldDB" id="A0A5M6J0X3"/>
<dbReference type="EMBL" id="VWPK01000004">
    <property type="protein sequence ID" value="KAA5613849.1"/>
    <property type="molecule type" value="Genomic_DNA"/>
</dbReference>
<evidence type="ECO:0000256" key="1">
    <source>
        <dbReference type="ARBA" id="ARBA00004429"/>
    </source>
</evidence>
<dbReference type="Pfam" id="PF00015">
    <property type="entry name" value="MCPsignal"/>
    <property type="match status" value="1"/>
</dbReference>
<evidence type="ECO:0000313" key="11">
    <source>
        <dbReference type="Proteomes" id="UP000325255"/>
    </source>
</evidence>
<evidence type="ECO:0000256" key="4">
    <source>
        <dbReference type="ARBA" id="ARBA00029447"/>
    </source>
</evidence>
<feature type="transmembrane region" description="Helical" evidence="6">
    <location>
        <begin position="211"/>
        <end position="232"/>
    </location>
</feature>
<dbReference type="OrthoDB" id="7295762at2"/>
<keyword evidence="6" id="KW-0812">Transmembrane</keyword>
<keyword evidence="6" id="KW-0472">Membrane</keyword>
<dbReference type="PROSITE" id="PS50192">
    <property type="entry name" value="T_SNARE"/>
    <property type="match status" value="1"/>
</dbReference>
<feature type="domain" description="HAMP" evidence="9">
    <location>
        <begin position="233"/>
        <end position="286"/>
    </location>
</feature>
<feature type="domain" description="Methyl-accepting transducer" evidence="7">
    <location>
        <begin position="326"/>
        <end position="562"/>
    </location>
</feature>
<sequence>MQFIFSPACNPQGRRHNPMTQFLDNLSIRAKVIVAFAIVLACTVGLGLFAVQRLDAVNDAAAKMRDDQLPSIQALARLQYLVTRFRAFEATYLLAPEGPAQAEDGRILRDLRGQIDQALAVYRPLMNPGREQQTGEMFTQALTAYRALHERLRDLVQAGDLPGAIAFLRGEMREQFNNNLLTRLDALIELNAEQARLSAQRGAELGGAARTWIFVVLGLMSALCVLNGWLMVNGISAPIRSMTAAMRGLAGHDLATAITGTGRGDEIGAMAGALQVFKDNMITADRLAAEQAEARAVRERRAARVETLVQDFERQVAELVQHLSSSATEMTATAGQMTRTADLTSTQANTVATAAQDASSSVQTVASATEELSASIGEITRQVGQSTTVARQAVEEAQRTDTTVRALAESAQKIGDVVGLITTIAGQTNLLALNATIEAARAGDAGKGFAVVATEVKSLAAQTARATDEIGAQIARIQAATQDAVSAIGGIVRTIDQVNSITGTIAIAVKEQGTATAEIARSVQHAASGTGEVTRNIGGVSRAAGETGEASQQVREVADGLSRNAERLAGQVGSFITGVRAA</sequence>
<comment type="subcellular location">
    <subcellularLocation>
        <location evidence="1">Cell inner membrane</location>
        <topology evidence="1">Multi-pass membrane protein</topology>
    </subcellularLocation>
</comment>
<evidence type="ECO:0000256" key="2">
    <source>
        <dbReference type="ARBA" id="ARBA00022519"/>
    </source>
</evidence>
<dbReference type="InterPro" id="IPR003660">
    <property type="entry name" value="HAMP_dom"/>
</dbReference>
<keyword evidence="11" id="KW-1185">Reference proteome</keyword>
<dbReference type="PROSITE" id="PS50885">
    <property type="entry name" value="HAMP"/>
    <property type="match status" value="1"/>
</dbReference>
<dbReference type="GO" id="GO:0007165">
    <property type="term" value="P:signal transduction"/>
    <property type="evidence" value="ECO:0007669"/>
    <property type="project" value="UniProtKB-KW"/>
</dbReference>
<dbReference type="CDD" id="cd06225">
    <property type="entry name" value="HAMP"/>
    <property type="match status" value="1"/>
</dbReference>
<dbReference type="SUPFAM" id="SSF58104">
    <property type="entry name" value="Methyl-accepting chemotaxis protein (MCP) signaling domain"/>
    <property type="match status" value="1"/>
</dbReference>
<dbReference type="SMART" id="SM00283">
    <property type="entry name" value="MA"/>
    <property type="match status" value="1"/>
</dbReference>
<evidence type="ECO:0000256" key="3">
    <source>
        <dbReference type="ARBA" id="ARBA00023224"/>
    </source>
</evidence>
<evidence type="ECO:0000313" key="10">
    <source>
        <dbReference type="EMBL" id="KAA5613849.1"/>
    </source>
</evidence>
<keyword evidence="2" id="KW-1003">Cell membrane</keyword>
<evidence type="ECO:0000256" key="6">
    <source>
        <dbReference type="SAM" id="Phobius"/>
    </source>
</evidence>
<organism evidence="10 11">
    <name type="scientific">Rhodovastum atsumiense</name>
    <dbReference type="NCBI Taxonomy" id="504468"/>
    <lineage>
        <taxon>Bacteria</taxon>
        <taxon>Pseudomonadati</taxon>
        <taxon>Pseudomonadota</taxon>
        <taxon>Alphaproteobacteria</taxon>
        <taxon>Acetobacterales</taxon>
        <taxon>Acetobacteraceae</taxon>
        <taxon>Rhodovastum</taxon>
    </lineage>
</organism>
<evidence type="ECO:0000259" key="9">
    <source>
        <dbReference type="PROSITE" id="PS50885"/>
    </source>
</evidence>
<feature type="transmembrane region" description="Helical" evidence="6">
    <location>
        <begin position="32"/>
        <end position="51"/>
    </location>
</feature>
<dbReference type="Pfam" id="PF12729">
    <property type="entry name" value="4HB_MCP_1"/>
    <property type="match status" value="1"/>
</dbReference>
<evidence type="ECO:0000256" key="5">
    <source>
        <dbReference type="PROSITE-ProRule" id="PRU00284"/>
    </source>
</evidence>
<dbReference type="PROSITE" id="PS50111">
    <property type="entry name" value="CHEMOTAXIS_TRANSDUC_2"/>
    <property type="match status" value="1"/>
</dbReference>
<accession>A0A5M6J0X3</accession>
<dbReference type="Pfam" id="PF00672">
    <property type="entry name" value="HAMP"/>
    <property type="match status" value="1"/>
</dbReference>
<dbReference type="SMART" id="SM00304">
    <property type="entry name" value="HAMP"/>
    <property type="match status" value="1"/>
</dbReference>
<dbReference type="GO" id="GO:0005886">
    <property type="term" value="C:plasma membrane"/>
    <property type="evidence" value="ECO:0007669"/>
    <property type="project" value="UniProtKB-SubCell"/>
</dbReference>
<keyword evidence="3 5" id="KW-0807">Transducer</keyword>
<dbReference type="Gene3D" id="6.10.340.10">
    <property type="match status" value="1"/>
</dbReference>
<dbReference type="Proteomes" id="UP000325255">
    <property type="component" value="Unassembled WGS sequence"/>
</dbReference>
<protein>
    <submittedName>
        <fullName evidence="10">HAMP domain-containing protein</fullName>
    </submittedName>
</protein>
<keyword evidence="6" id="KW-1133">Transmembrane helix</keyword>
<proteinExistence type="inferred from homology"/>
<dbReference type="InterPro" id="IPR004089">
    <property type="entry name" value="MCPsignal_dom"/>
</dbReference>
<comment type="caution">
    <text evidence="10">The sequence shown here is derived from an EMBL/GenBank/DDBJ whole genome shotgun (WGS) entry which is preliminary data.</text>
</comment>
<evidence type="ECO:0000259" key="7">
    <source>
        <dbReference type="PROSITE" id="PS50111"/>
    </source>
</evidence>
<dbReference type="PANTHER" id="PTHR32089">
    <property type="entry name" value="METHYL-ACCEPTING CHEMOTAXIS PROTEIN MCPB"/>
    <property type="match status" value="1"/>
</dbReference>
<keyword evidence="2" id="KW-0997">Cell inner membrane</keyword>
<dbReference type="InterPro" id="IPR000727">
    <property type="entry name" value="T_SNARE_dom"/>
</dbReference>
<reference evidence="10 11" key="1">
    <citation type="submission" date="2019-09" db="EMBL/GenBank/DDBJ databases">
        <title>Genome sequence of Rhodovastum atsumiense, a diverse member of the Acetobacteraceae family of non-sulfur purple photosynthetic bacteria.</title>
        <authorList>
            <person name="Meyer T."/>
            <person name="Kyndt J."/>
        </authorList>
    </citation>
    <scope>NUCLEOTIDE SEQUENCE [LARGE SCALE GENOMIC DNA]</scope>
    <source>
        <strain evidence="10 11">DSM 21279</strain>
    </source>
</reference>
<comment type="similarity">
    <text evidence="4">Belongs to the methyl-accepting chemotaxis (MCP) protein family.</text>
</comment>
<evidence type="ECO:0000259" key="8">
    <source>
        <dbReference type="PROSITE" id="PS50192"/>
    </source>
</evidence>
<dbReference type="Gene3D" id="1.10.287.950">
    <property type="entry name" value="Methyl-accepting chemotaxis protein"/>
    <property type="match status" value="1"/>
</dbReference>